<gene>
    <name evidence="4" type="ORF">GCM10010992_06840</name>
</gene>
<dbReference type="InterPro" id="IPR001647">
    <property type="entry name" value="HTH_TetR"/>
</dbReference>
<evidence type="ECO:0000256" key="2">
    <source>
        <dbReference type="PROSITE-ProRule" id="PRU00335"/>
    </source>
</evidence>
<reference evidence="5" key="1">
    <citation type="journal article" date="2019" name="Int. J. Syst. Evol. Microbiol.">
        <title>The Global Catalogue of Microorganisms (GCM) 10K type strain sequencing project: providing services to taxonomists for standard genome sequencing and annotation.</title>
        <authorList>
            <consortium name="The Broad Institute Genomics Platform"/>
            <consortium name="The Broad Institute Genome Sequencing Center for Infectious Disease"/>
            <person name="Wu L."/>
            <person name="Ma J."/>
        </authorList>
    </citation>
    <scope>NUCLEOTIDE SEQUENCE [LARGE SCALE GENOMIC DNA]</scope>
    <source>
        <strain evidence="5">CGMCC 1.7656</strain>
    </source>
</reference>
<dbReference type="RefSeq" id="WP_188616675.1">
    <property type="nucleotide sequence ID" value="NZ_BMLV01000001.1"/>
</dbReference>
<dbReference type="PRINTS" id="PR00455">
    <property type="entry name" value="HTHTETR"/>
</dbReference>
<dbReference type="Gene3D" id="1.10.357.10">
    <property type="entry name" value="Tetracycline Repressor, domain 2"/>
    <property type="match status" value="1"/>
</dbReference>
<keyword evidence="1 2" id="KW-0238">DNA-binding</keyword>
<evidence type="ECO:0000313" key="4">
    <source>
        <dbReference type="EMBL" id="GGP02442.1"/>
    </source>
</evidence>
<accession>A0ABQ2NG48</accession>
<dbReference type="PROSITE" id="PS50977">
    <property type="entry name" value="HTH_TETR_2"/>
    <property type="match status" value="1"/>
</dbReference>
<feature type="domain" description="HTH tetR-type" evidence="3">
    <location>
        <begin position="21"/>
        <end position="81"/>
    </location>
</feature>
<dbReference type="Pfam" id="PF00440">
    <property type="entry name" value="TetR_N"/>
    <property type="match status" value="1"/>
</dbReference>
<feature type="DNA-binding region" description="H-T-H motif" evidence="2">
    <location>
        <begin position="44"/>
        <end position="63"/>
    </location>
</feature>
<dbReference type="SUPFAM" id="SSF46689">
    <property type="entry name" value="Homeodomain-like"/>
    <property type="match status" value="1"/>
</dbReference>
<name>A0ABQ2NG48_9FLAO</name>
<evidence type="ECO:0000256" key="1">
    <source>
        <dbReference type="ARBA" id="ARBA00023125"/>
    </source>
</evidence>
<evidence type="ECO:0000313" key="5">
    <source>
        <dbReference type="Proteomes" id="UP000620064"/>
    </source>
</evidence>
<dbReference type="InterPro" id="IPR009057">
    <property type="entry name" value="Homeodomain-like_sf"/>
</dbReference>
<dbReference type="Proteomes" id="UP000620064">
    <property type="component" value="Unassembled WGS sequence"/>
</dbReference>
<organism evidence="4 5">
    <name type="scientific">Cloacibacterium rupense</name>
    <dbReference type="NCBI Taxonomy" id="517423"/>
    <lineage>
        <taxon>Bacteria</taxon>
        <taxon>Pseudomonadati</taxon>
        <taxon>Bacteroidota</taxon>
        <taxon>Flavobacteriia</taxon>
        <taxon>Flavobacteriales</taxon>
        <taxon>Weeksellaceae</taxon>
    </lineage>
</organism>
<protein>
    <submittedName>
        <fullName evidence="4">TetR family transcriptional regulator</fullName>
    </submittedName>
</protein>
<evidence type="ECO:0000259" key="3">
    <source>
        <dbReference type="PROSITE" id="PS50977"/>
    </source>
</evidence>
<proteinExistence type="predicted"/>
<dbReference type="EMBL" id="BMLV01000001">
    <property type="protein sequence ID" value="GGP02442.1"/>
    <property type="molecule type" value="Genomic_DNA"/>
</dbReference>
<sequence length="225" mass="26758">MEFQLKFKVNPSLYLKDPDESTIGKAMVTSAIDLIYEIGFEQFTFKKLAHVINTTEATIYRYFSSKHKLLLYIMSWYWQYLEFFTKMRLLNVKNSKEKLELVLEIITYNFVTDDSLLDFNLDRLNSIVISESSKVYLVKEVDEINNDLAYAPLKNYCFYISNIIREYKPDYKFPNSLASTLLETSHDQQFFSQHLNKLTDNVEKKNHNQYVLNYLNQLLFNVLNH</sequence>
<keyword evidence="5" id="KW-1185">Reference proteome</keyword>
<comment type="caution">
    <text evidence="4">The sequence shown here is derived from an EMBL/GenBank/DDBJ whole genome shotgun (WGS) entry which is preliminary data.</text>
</comment>